<dbReference type="SMART" id="SM00530">
    <property type="entry name" value="HTH_XRE"/>
    <property type="match status" value="1"/>
</dbReference>
<dbReference type="InterPro" id="IPR010982">
    <property type="entry name" value="Lambda_DNA-bd_dom_sf"/>
</dbReference>
<dbReference type="PANTHER" id="PTHR46797">
    <property type="entry name" value="HTH-TYPE TRANSCRIPTIONAL REGULATOR"/>
    <property type="match status" value="1"/>
</dbReference>
<gene>
    <name evidence="4" type="ORF">D3M96_05780</name>
</gene>
<dbReference type="InterPro" id="IPR050807">
    <property type="entry name" value="TransReg_Diox_bact_type"/>
</dbReference>
<reference evidence="4 5" key="1">
    <citation type="submission" date="2018-09" db="EMBL/GenBank/DDBJ databases">
        <title>Complete genome sequence of the hydrocarbonoclastic bacterium Alcaligenes aquatilis QD168, isolated from a crude-oil polluted marine sediment of Central Chile.</title>
        <authorList>
            <person name="Duran R.E."/>
            <person name="Barra B."/>
            <person name="Salva-Serra F."/>
            <person name="Mendez V."/>
            <person name="Moore E.R.B."/>
            <person name="Seeger M."/>
        </authorList>
    </citation>
    <scope>NUCLEOTIDE SEQUENCE [LARGE SCALE GENOMIC DNA]</scope>
    <source>
        <strain evidence="4 5">QD168</strain>
    </source>
</reference>
<dbReference type="CDD" id="cd00093">
    <property type="entry name" value="HTH_XRE"/>
    <property type="match status" value="1"/>
</dbReference>
<dbReference type="PROSITE" id="PS50943">
    <property type="entry name" value="HTH_CROC1"/>
    <property type="match status" value="1"/>
</dbReference>
<accession>A0A3G2HSH4</accession>
<dbReference type="GO" id="GO:0005829">
    <property type="term" value="C:cytosol"/>
    <property type="evidence" value="ECO:0007669"/>
    <property type="project" value="TreeGrafter"/>
</dbReference>
<dbReference type="Proteomes" id="UP000268070">
    <property type="component" value="Chromosome"/>
</dbReference>
<proteinExistence type="predicted"/>
<dbReference type="OrthoDB" id="9814751at2"/>
<sequence length="106" mass="11840">MRYSLEYLSDRLRETRIAKNLSQRDLSKLVGVPQSHISRIESNQVDLRLSSLIALANALGLQMVLVPRKAMPAVQLIVRQTDPTVSGKKPSIEAKPAYSLDDEDHS</sequence>
<dbReference type="GO" id="GO:0003677">
    <property type="term" value="F:DNA binding"/>
    <property type="evidence" value="ECO:0007669"/>
    <property type="project" value="UniProtKB-KW"/>
</dbReference>
<evidence type="ECO:0000313" key="5">
    <source>
        <dbReference type="Proteomes" id="UP000268070"/>
    </source>
</evidence>
<dbReference type="InterPro" id="IPR001387">
    <property type="entry name" value="Cro/C1-type_HTH"/>
</dbReference>
<dbReference type="SUPFAM" id="SSF47413">
    <property type="entry name" value="lambda repressor-like DNA-binding domains"/>
    <property type="match status" value="1"/>
</dbReference>
<dbReference type="PANTHER" id="PTHR46797:SF1">
    <property type="entry name" value="METHYLPHOSPHONATE SYNTHASE"/>
    <property type="match status" value="1"/>
</dbReference>
<dbReference type="AlphaFoldDB" id="A0A3G2HSH4"/>
<dbReference type="KEGG" id="aaqu:D3M96_05780"/>
<evidence type="ECO:0000256" key="1">
    <source>
        <dbReference type="ARBA" id="ARBA00023125"/>
    </source>
</evidence>
<feature type="domain" description="HTH cro/C1-type" evidence="3">
    <location>
        <begin position="12"/>
        <end position="66"/>
    </location>
</feature>
<protein>
    <submittedName>
        <fullName evidence="4">XRE family transcriptional regulator</fullName>
    </submittedName>
</protein>
<dbReference type="Gene3D" id="1.10.260.40">
    <property type="entry name" value="lambda repressor-like DNA-binding domains"/>
    <property type="match status" value="1"/>
</dbReference>
<organism evidence="4 5">
    <name type="scientific">Alcaligenes aquatilis</name>
    <dbReference type="NCBI Taxonomy" id="323284"/>
    <lineage>
        <taxon>Bacteria</taxon>
        <taxon>Pseudomonadati</taxon>
        <taxon>Pseudomonadota</taxon>
        <taxon>Betaproteobacteria</taxon>
        <taxon>Burkholderiales</taxon>
        <taxon>Alcaligenaceae</taxon>
        <taxon>Alcaligenes</taxon>
    </lineage>
</organism>
<evidence type="ECO:0000259" key="3">
    <source>
        <dbReference type="PROSITE" id="PS50943"/>
    </source>
</evidence>
<feature type="region of interest" description="Disordered" evidence="2">
    <location>
        <begin position="82"/>
        <end position="106"/>
    </location>
</feature>
<dbReference type="EMBL" id="CP032153">
    <property type="protein sequence ID" value="AYN20083.1"/>
    <property type="molecule type" value="Genomic_DNA"/>
</dbReference>
<name>A0A3G2HSH4_9BURK</name>
<dbReference type="GO" id="GO:0003700">
    <property type="term" value="F:DNA-binding transcription factor activity"/>
    <property type="evidence" value="ECO:0007669"/>
    <property type="project" value="TreeGrafter"/>
</dbReference>
<evidence type="ECO:0000256" key="2">
    <source>
        <dbReference type="SAM" id="MobiDB-lite"/>
    </source>
</evidence>
<keyword evidence="1" id="KW-0238">DNA-binding</keyword>
<dbReference type="Pfam" id="PF01381">
    <property type="entry name" value="HTH_3"/>
    <property type="match status" value="1"/>
</dbReference>
<evidence type="ECO:0000313" key="4">
    <source>
        <dbReference type="EMBL" id="AYN20083.1"/>
    </source>
</evidence>
<dbReference type="RefSeq" id="WP_121738332.1">
    <property type="nucleotide sequence ID" value="NZ_CP032153.1"/>
</dbReference>